<dbReference type="AlphaFoldDB" id="A0AA41MFH6"/>
<feature type="region of interest" description="Disordered" evidence="8">
    <location>
        <begin position="46"/>
        <end position="68"/>
    </location>
</feature>
<keyword evidence="6" id="KW-0539">Nucleus</keyword>
<evidence type="ECO:0000313" key="10">
    <source>
        <dbReference type="Proteomes" id="UP001166674"/>
    </source>
</evidence>
<dbReference type="GO" id="GO:0000122">
    <property type="term" value="P:negative regulation of transcription by RNA polymerase II"/>
    <property type="evidence" value="ECO:0007669"/>
    <property type="project" value="TreeGrafter"/>
</dbReference>
<organism evidence="9 10">
    <name type="scientific">Sciurus carolinensis</name>
    <name type="common">Eastern gray squirrel</name>
    <dbReference type="NCBI Taxonomy" id="30640"/>
    <lineage>
        <taxon>Eukaryota</taxon>
        <taxon>Metazoa</taxon>
        <taxon>Chordata</taxon>
        <taxon>Craniata</taxon>
        <taxon>Vertebrata</taxon>
        <taxon>Euteleostomi</taxon>
        <taxon>Mammalia</taxon>
        <taxon>Eutheria</taxon>
        <taxon>Euarchontoglires</taxon>
        <taxon>Glires</taxon>
        <taxon>Rodentia</taxon>
        <taxon>Sciuromorpha</taxon>
        <taxon>Sciuridae</taxon>
        <taxon>Sciurinae</taxon>
        <taxon>Sciurini</taxon>
        <taxon>Sciurus</taxon>
    </lineage>
</organism>
<evidence type="ECO:0000256" key="2">
    <source>
        <dbReference type="ARBA" id="ARBA00006944"/>
    </source>
</evidence>
<evidence type="ECO:0000256" key="7">
    <source>
        <dbReference type="ARBA" id="ARBA00040827"/>
    </source>
</evidence>
<comment type="caution">
    <text evidence="9">The sequence shown here is derived from an EMBL/GenBank/DDBJ whole genome shotgun (WGS) entry which is preliminary data.</text>
</comment>
<evidence type="ECO:0000313" key="9">
    <source>
        <dbReference type="EMBL" id="MBZ3870893.1"/>
    </source>
</evidence>
<comment type="subcellular location">
    <subcellularLocation>
        <location evidence="1">Nucleus</location>
    </subcellularLocation>
</comment>
<proteinExistence type="inferred from homology"/>
<dbReference type="GO" id="GO:0009880">
    <property type="term" value="P:embryonic pattern specification"/>
    <property type="evidence" value="ECO:0007669"/>
    <property type="project" value="TreeGrafter"/>
</dbReference>
<dbReference type="EMBL" id="JAATJV010156713">
    <property type="protein sequence ID" value="MBZ3870893.1"/>
    <property type="molecule type" value="Genomic_DNA"/>
</dbReference>
<feature type="compositionally biased region" description="Basic and acidic residues" evidence="8">
    <location>
        <begin position="17"/>
        <end position="29"/>
    </location>
</feature>
<accession>A0AA41MFH6</accession>
<keyword evidence="10" id="KW-1185">Reference proteome</keyword>
<evidence type="ECO:0000256" key="1">
    <source>
        <dbReference type="ARBA" id="ARBA00004123"/>
    </source>
</evidence>
<sequence length="68" mass="7765">MATRHHSAPGRFQATLKKSDSSAVRRQEYLRSSQEQVLASIPVQATIHFYNDESEPDSDEEEQEDTQT</sequence>
<dbReference type="PANTHER" id="PTHR16770:SF4">
    <property type="entry name" value="PROTEIN RIPPLY3"/>
    <property type="match status" value="1"/>
</dbReference>
<dbReference type="Pfam" id="PF14998">
    <property type="entry name" value="Ripply"/>
    <property type="match status" value="1"/>
</dbReference>
<name>A0AA41MFH6_SCICA</name>
<keyword evidence="4" id="KW-0805">Transcription regulation</keyword>
<keyword evidence="5" id="KW-0804">Transcription</keyword>
<gene>
    <name evidence="9" type="ORF">SUZIE_110215</name>
</gene>
<evidence type="ECO:0000256" key="5">
    <source>
        <dbReference type="ARBA" id="ARBA00023163"/>
    </source>
</evidence>
<evidence type="ECO:0000256" key="6">
    <source>
        <dbReference type="ARBA" id="ARBA00023242"/>
    </source>
</evidence>
<evidence type="ECO:0000256" key="4">
    <source>
        <dbReference type="ARBA" id="ARBA00023015"/>
    </source>
</evidence>
<feature type="compositionally biased region" description="Acidic residues" evidence="8">
    <location>
        <begin position="52"/>
        <end position="68"/>
    </location>
</feature>
<keyword evidence="3" id="KW-0217">Developmental protein</keyword>
<dbReference type="PANTHER" id="PTHR16770">
    <property type="entry name" value="PROTEIN RIPPLY-LIKE"/>
    <property type="match status" value="1"/>
</dbReference>
<evidence type="ECO:0000256" key="3">
    <source>
        <dbReference type="ARBA" id="ARBA00022473"/>
    </source>
</evidence>
<dbReference type="InterPro" id="IPR028127">
    <property type="entry name" value="Ripply_fam"/>
</dbReference>
<protein>
    <recommendedName>
        <fullName evidence="7">Protein ripply3</fullName>
    </recommendedName>
</protein>
<comment type="similarity">
    <text evidence="2">Belongs to the ripply family.</text>
</comment>
<dbReference type="GO" id="GO:0005634">
    <property type="term" value="C:nucleus"/>
    <property type="evidence" value="ECO:0007669"/>
    <property type="project" value="UniProtKB-SubCell"/>
</dbReference>
<dbReference type="Proteomes" id="UP001166674">
    <property type="component" value="Unassembled WGS sequence"/>
</dbReference>
<feature type="region of interest" description="Disordered" evidence="8">
    <location>
        <begin position="1"/>
        <end position="34"/>
    </location>
</feature>
<reference evidence="9" key="1">
    <citation type="submission" date="2020-03" db="EMBL/GenBank/DDBJ databases">
        <title>Studies in the Genomics of Life Span.</title>
        <authorList>
            <person name="Glass D."/>
        </authorList>
    </citation>
    <scope>NUCLEOTIDE SEQUENCE</scope>
    <source>
        <strain evidence="9">SUZIE</strain>
        <tissue evidence="9">Muscle</tissue>
    </source>
</reference>
<evidence type="ECO:0000256" key="8">
    <source>
        <dbReference type="SAM" id="MobiDB-lite"/>
    </source>
</evidence>